<organism evidence="1 2">
    <name type="scientific">Stagnihabitans tardus</name>
    <dbReference type="NCBI Taxonomy" id="2699202"/>
    <lineage>
        <taxon>Bacteria</taxon>
        <taxon>Pseudomonadati</taxon>
        <taxon>Pseudomonadota</taxon>
        <taxon>Alphaproteobacteria</taxon>
        <taxon>Rhodobacterales</taxon>
        <taxon>Paracoccaceae</taxon>
        <taxon>Stagnihabitans</taxon>
    </lineage>
</organism>
<evidence type="ECO:0000313" key="1">
    <source>
        <dbReference type="EMBL" id="NBZ86295.1"/>
    </source>
</evidence>
<gene>
    <name evidence="1" type="ORF">GV832_01775</name>
</gene>
<sequence>MNGQLTFDLPALQAWSREDFVVSPGNALALATLEGDWTNRRLILTGPPGSGKTHLAHVWAAGAETIWLDPRDLGPALMVLPPEARVVIDDAHRVTDPEALFHLCNRLNRGALLLTAPEPPRDWVRLPDLLSRLQASSLARIEPPDDDLLSAILAKLFADRQVEVPPNLIPYLLPRMERSVEAARHLVGLLDARSLAQHRPITRALAAEVMDTEAAE</sequence>
<dbReference type="GO" id="GO:0006270">
    <property type="term" value="P:DNA replication initiation"/>
    <property type="evidence" value="ECO:0007669"/>
    <property type="project" value="TreeGrafter"/>
</dbReference>
<dbReference type="Proteomes" id="UP001193501">
    <property type="component" value="Unassembled WGS sequence"/>
</dbReference>
<dbReference type="GO" id="GO:0005886">
    <property type="term" value="C:plasma membrane"/>
    <property type="evidence" value="ECO:0007669"/>
    <property type="project" value="TreeGrafter"/>
</dbReference>
<dbReference type="Gene3D" id="1.10.8.60">
    <property type="match status" value="1"/>
</dbReference>
<dbReference type="AlphaFoldDB" id="A0AAE4YAX8"/>
<dbReference type="RefSeq" id="WP_168773085.1">
    <property type="nucleotide sequence ID" value="NZ_JAABNR010000001.1"/>
</dbReference>
<name>A0AAE4YAX8_9RHOB</name>
<proteinExistence type="predicted"/>
<accession>A0AAE4YAX8</accession>
<dbReference type="Gene3D" id="3.40.50.300">
    <property type="entry name" value="P-loop containing nucleotide triphosphate hydrolases"/>
    <property type="match status" value="1"/>
</dbReference>
<dbReference type="PANTHER" id="PTHR30050">
    <property type="entry name" value="CHROMOSOMAL REPLICATION INITIATOR PROTEIN DNAA"/>
    <property type="match status" value="1"/>
</dbReference>
<dbReference type="EMBL" id="JAABNR010000001">
    <property type="protein sequence ID" value="NBZ86295.1"/>
    <property type="molecule type" value="Genomic_DNA"/>
</dbReference>
<reference evidence="1" key="1">
    <citation type="submission" date="2020-01" db="EMBL/GenBank/DDBJ databases">
        <authorList>
            <person name="Chen W.-M."/>
        </authorList>
    </citation>
    <scope>NUCLEOTIDE SEQUENCE</scope>
    <source>
        <strain evidence="1">CYK-10</strain>
    </source>
</reference>
<dbReference type="PANTHER" id="PTHR30050:SF5">
    <property type="entry name" value="DNAA REGULATORY INACTIVATOR HDA"/>
    <property type="match status" value="1"/>
</dbReference>
<evidence type="ECO:0000313" key="2">
    <source>
        <dbReference type="Proteomes" id="UP001193501"/>
    </source>
</evidence>
<protein>
    <submittedName>
        <fullName evidence="1">Chromosomal replication initiator DnaA</fullName>
    </submittedName>
</protein>
<keyword evidence="2" id="KW-1185">Reference proteome</keyword>
<dbReference type="InterPro" id="IPR027417">
    <property type="entry name" value="P-loop_NTPase"/>
</dbReference>
<dbReference type="GO" id="GO:0003688">
    <property type="term" value="F:DNA replication origin binding"/>
    <property type="evidence" value="ECO:0007669"/>
    <property type="project" value="TreeGrafter"/>
</dbReference>
<dbReference type="SUPFAM" id="SSF52540">
    <property type="entry name" value="P-loop containing nucleoside triphosphate hydrolases"/>
    <property type="match status" value="1"/>
</dbReference>
<comment type="caution">
    <text evidence="1">The sequence shown here is derived from an EMBL/GenBank/DDBJ whole genome shotgun (WGS) entry which is preliminary data.</text>
</comment>